<name>A0A1W6NYK8_9RHOB</name>
<comment type="subcellular location">
    <subcellularLocation>
        <location evidence="1">Membrane</location>
        <topology evidence="1">Multi-pass membrane protein</topology>
    </subcellularLocation>
</comment>
<keyword evidence="2 5" id="KW-0812">Transmembrane</keyword>
<protein>
    <submittedName>
        <fullName evidence="7">RDD family protein</fullName>
    </submittedName>
</protein>
<dbReference type="InterPro" id="IPR010432">
    <property type="entry name" value="RDD"/>
</dbReference>
<dbReference type="KEGG" id="kro:BVG79_00952"/>
<feature type="transmembrane region" description="Helical" evidence="5">
    <location>
        <begin position="26"/>
        <end position="59"/>
    </location>
</feature>
<dbReference type="AlphaFoldDB" id="A0A1W6NYK8"/>
<keyword evidence="4 5" id="KW-0472">Membrane</keyword>
<dbReference type="Pfam" id="PF06271">
    <property type="entry name" value="RDD"/>
    <property type="match status" value="1"/>
</dbReference>
<proteinExistence type="predicted"/>
<keyword evidence="8" id="KW-1185">Reference proteome</keyword>
<evidence type="ECO:0000256" key="2">
    <source>
        <dbReference type="ARBA" id="ARBA00022692"/>
    </source>
</evidence>
<sequence>MPQTILSLPDPKTEPDFYRLVTFKRLVAWIIDGFVLFALSGAIVLLTVFVGLFFLGAIWFVLGFLYRWGALTLWSATPGMRLMSIELRTEQGERLDNRTALLHTLGYAISVAITPLQIISVLLMIFRGAGQGLTDMVLRTAMINRPASAL</sequence>
<feature type="transmembrane region" description="Helical" evidence="5">
    <location>
        <begin position="104"/>
        <end position="126"/>
    </location>
</feature>
<keyword evidence="3 5" id="KW-1133">Transmembrane helix</keyword>
<feature type="domain" description="RDD" evidence="6">
    <location>
        <begin position="23"/>
        <end position="137"/>
    </location>
</feature>
<dbReference type="Proteomes" id="UP000242447">
    <property type="component" value="Chromosome"/>
</dbReference>
<evidence type="ECO:0000256" key="3">
    <source>
        <dbReference type="ARBA" id="ARBA00022989"/>
    </source>
</evidence>
<evidence type="ECO:0000256" key="1">
    <source>
        <dbReference type="ARBA" id="ARBA00004141"/>
    </source>
</evidence>
<dbReference type="EMBL" id="CP019937">
    <property type="protein sequence ID" value="ARO14304.1"/>
    <property type="molecule type" value="Genomic_DNA"/>
</dbReference>
<dbReference type="OrthoDB" id="7270324at2"/>
<accession>A0A1W6NYK8</accession>
<dbReference type="GO" id="GO:0016020">
    <property type="term" value="C:membrane"/>
    <property type="evidence" value="ECO:0007669"/>
    <property type="project" value="UniProtKB-SubCell"/>
</dbReference>
<evidence type="ECO:0000256" key="4">
    <source>
        <dbReference type="ARBA" id="ARBA00023136"/>
    </source>
</evidence>
<evidence type="ECO:0000313" key="7">
    <source>
        <dbReference type="EMBL" id="ARO14304.1"/>
    </source>
</evidence>
<evidence type="ECO:0000313" key="8">
    <source>
        <dbReference type="Proteomes" id="UP000242447"/>
    </source>
</evidence>
<dbReference type="STRING" id="92947.BVG79_00952"/>
<gene>
    <name evidence="7" type="ORF">BVG79_00952</name>
</gene>
<reference evidence="7 8" key="1">
    <citation type="submission" date="2017-02" db="EMBL/GenBank/DDBJ databases">
        <title>Ketogulonicigenium robustum SPU B003 Genome sequencing and assembly.</title>
        <authorList>
            <person name="Li Y."/>
            <person name="Liu L."/>
            <person name="Wang C."/>
            <person name="Zhang M."/>
            <person name="Zhang T."/>
            <person name="Zhang Y."/>
        </authorList>
    </citation>
    <scope>NUCLEOTIDE SEQUENCE [LARGE SCALE GENOMIC DNA]</scope>
    <source>
        <strain evidence="7 8">SPU_B003</strain>
    </source>
</reference>
<organism evidence="7 8">
    <name type="scientific">Ketogulonicigenium robustum</name>
    <dbReference type="NCBI Taxonomy" id="92947"/>
    <lineage>
        <taxon>Bacteria</taxon>
        <taxon>Pseudomonadati</taxon>
        <taxon>Pseudomonadota</taxon>
        <taxon>Alphaproteobacteria</taxon>
        <taxon>Rhodobacterales</taxon>
        <taxon>Roseobacteraceae</taxon>
        <taxon>Ketogulonicigenium</taxon>
    </lineage>
</organism>
<evidence type="ECO:0000259" key="6">
    <source>
        <dbReference type="Pfam" id="PF06271"/>
    </source>
</evidence>
<evidence type="ECO:0000256" key="5">
    <source>
        <dbReference type="SAM" id="Phobius"/>
    </source>
</evidence>
<dbReference type="RefSeq" id="WP_085785877.1">
    <property type="nucleotide sequence ID" value="NZ_CP019937.1"/>
</dbReference>